<reference evidence="3" key="2">
    <citation type="submission" date="2020-09" db="EMBL/GenBank/DDBJ databases">
        <authorList>
            <person name="Sun Q."/>
            <person name="Kim S."/>
        </authorList>
    </citation>
    <scope>NUCLEOTIDE SEQUENCE</scope>
    <source>
        <strain evidence="3">KCTC 22169</strain>
    </source>
</reference>
<dbReference type="PANTHER" id="PTHR35848:SF6">
    <property type="entry name" value="CUPIN TYPE-2 DOMAIN-CONTAINING PROTEIN"/>
    <property type="match status" value="1"/>
</dbReference>
<dbReference type="RefSeq" id="WP_189612273.1">
    <property type="nucleotide sequence ID" value="NZ_BMXR01000012.1"/>
</dbReference>
<dbReference type="InterPro" id="IPR011051">
    <property type="entry name" value="RmlC_Cupin_sf"/>
</dbReference>
<accession>A0A918KMS1</accession>
<dbReference type="PANTHER" id="PTHR35848">
    <property type="entry name" value="OXALATE-BINDING PROTEIN"/>
    <property type="match status" value="1"/>
</dbReference>
<evidence type="ECO:0000313" key="4">
    <source>
        <dbReference type="Proteomes" id="UP000626148"/>
    </source>
</evidence>
<comment type="caution">
    <text evidence="3">The sequence shown here is derived from an EMBL/GenBank/DDBJ whole genome shotgun (WGS) entry which is preliminary data.</text>
</comment>
<evidence type="ECO:0000256" key="1">
    <source>
        <dbReference type="ARBA" id="ARBA00022723"/>
    </source>
</evidence>
<evidence type="ECO:0000313" key="3">
    <source>
        <dbReference type="EMBL" id="GGX69219.1"/>
    </source>
</evidence>
<organism evidence="3 4">
    <name type="scientific">Saccharospirillum salsuginis</name>
    <dbReference type="NCBI Taxonomy" id="418750"/>
    <lineage>
        <taxon>Bacteria</taxon>
        <taxon>Pseudomonadati</taxon>
        <taxon>Pseudomonadota</taxon>
        <taxon>Gammaproteobacteria</taxon>
        <taxon>Oceanospirillales</taxon>
        <taxon>Saccharospirillaceae</taxon>
        <taxon>Saccharospirillum</taxon>
    </lineage>
</organism>
<dbReference type="Pfam" id="PF07883">
    <property type="entry name" value="Cupin_2"/>
    <property type="match status" value="1"/>
</dbReference>
<feature type="domain" description="Cupin type-2" evidence="2">
    <location>
        <begin position="42"/>
        <end position="113"/>
    </location>
</feature>
<sequence>MKPFLNLAEITEFEPFDKGPYQERYAGISEKIGAKKLGYSITIVPPGKKSCPFHNHHVAEEMFLILEGNGTLRFGDEEYPIKAYDVIACPPGGRDVAHQIINTSNKDLKYFCLGTNESSEICEYPDSNKMLAMAGDLDAGVRRIRHMSRMDEDVDYFEGEL</sequence>
<dbReference type="InterPro" id="IPR013096">
    <property type="entry name" value="Cupin_2"/>
</dbReference>
<reference evidence="3" key="1">
    <citation type="journal article" date="2014" name="Int. J. Syst. Evol. Microbiol.">
        <title>Complete genome sequence of Corynebacterium casei LMG S-19264T (=DSM 44701T), isolated from a smear-ripened cheese.</title>
        <authorList>
            <consortium name="US DOE Joint Genome Institute (JGI-PGF)"/>
            <person name="Walter F."/>
            <person name="Albersmeier A."/>
            <person name="Kalinowski J."/>
            <person name="Ruckert C."/>
        </authorList>
    </citation>
    <scope>NUCLEOTIDE SEQUENCE</scope>
    <source>
        <strain evidence="3">KCTC 22169</strain>
    </source>
</reference>
<dbReference type="GO" id="GO:0046872">
    <property type="term" value="F:metal ion binding"/>
    <property type="evidence" value="ECO:0007669"/>
    <property type="project" value="UniProtKB-KW"/>
</dbReference>
<name>A0A918KMS1_9GAMM</name>
<proteinExistence type="predicted"/>
<dbReference type="SUPFAM" id="SSF51182">
    <property type="entry name" value="RmlC-like cupins"/>
    <property type="match status" value="1"/>
</dbReference>
<keyword evidence="4" id="KW-1185">Reference proteome</keyword>
<gene>
    <name evidence="3" type="ORF">GCM10007392_41180</name>
</gene>
<dbReference type="InterPro" id="IPR051610">
    <property type="entry name" value="GPI/OXD"/>
</dbReference>
<dbReference type="InterPro" id="IPR014710">
    <property type="entry name" value="RmlC-like_jellyroll"/>
</dbReference>
<keyword evidence="1" id="KW-0479">Metal-binding</keyword>
<dbReference type="CDD" id="cd02224">
    <property type="entry name" value="cupin_SPO2919-like"/>
    <property type="match status" value="1"/>
</dbReference>
<dbReference type="Gene3D" id="2.60.120.10">
    <property type="entry name" value="Jelly Rolls"/>
    <property type="match status" value="1"/>
</dbReference>
<protein>
    <submittedName>
        <fullName evidence="3">Auxin-binding protein</fullName>
    </submittedName>
</protein>
<evidence type="ECO:0000259" key="2">
    <source>
        <dbReference type="Pfam" id="PF07883"/>
    </source>
</evidence>
<dbReference type="AlphaFoldDB" id="A0A918KMS1"/>
<dbReference type="EMBL" id="BMXR01000012">
    <property type="protein sequence ID" value="GGX69219.1"/>
    <property type="molecule type" value="Genomic_DNA"/>
</dbReference>
<dbReference type="Proteomes" id="UP000626148">
    <property type="component" value="Unassembled WGS sequence"/>
</dbReference>